<feature type="domain" description="RNA polymerase sigma-70 region 2" evidence="7">
    <location>
        <begin position="234"/>
        <end position="302"/>
    </location>
</feature>
<dbReference type="EMBL" id="JAVREJ010000013">
    <property type="protein sequence ID" value="MDT0351556.1"/>
    <property type="molecule type" value="Genomic_DNA"/>
</dbReference>
<comment type="similarity">
    <text evidence="1">Belongs to the sigma-70 factor family. ECF subfamily.</text>
</comment>
<evidence type="ECO:0000256" key="3">
    <source>
        <dbReference type="ARBA" id="ARBA00023082"/>
    </source>
</evidence>
<reference evidence="10" key="1">
    <citation type="submission" date="2023-07" db="EMBL/GenBank/DDBJ databases">
        <title>30 novel species of actinomycetes from the DSMZ collection.</title>
        <authorList>
            <person name="Nouioui I."/>
        </authorList>
    </citation>
    <scope>NUCLEOTIDE SEQUENCE [LARGE SCALE GENOMIC DNA]</scope>
    <source>
        <strain evidence="10">DSM 45834</strain>
    </source>
</reference>
<dbReference type="InterPro" id="IPR007627">
    <property type="entry name" value="RNA_pol_sigma70_r2"/>
</dbReference>
<keyword evidence="2" id="KW-0805">Transcription regulation</keyword>
<evidence type="ECO:0000256" key="2">
    <source>
        <dbReference type="ARBA" id="ARBA00023015"/>
    </source>
</evidence>
<dbReference type="Gene3D" id="1.10.1740.10">
    <property type="match status" value="1"/>
</dbReference>
<dbReference type="InterPro" id="IPR014284">
    <property type="entry name" value="RNA_pol_sigma-70_dom"/>
</dbReference>
<keyword evidence="10" id="KW-1185">Reference proteome</keyword>
<dbReference type="Proteomes" id="UP001183202">
    <property type="component" value="Unassembled WGS sequence"/>
</dbReference>
<accession>A0ABU2NCS8</accession>
<comment type="caution">
    <text evidence="9">The sequence shown here is derived from an EMBL/GenBank/DDBJ whole genome shotgun (WGS) entry which is preliminary data.</text>
</comment>
<dbReference type="InterPro" id="IPR013324">
    <property type="entry name" value="RNA_pol_sigma_r3/r4-like"/>
</dbReference>
<evidence type="ECO:0000313" key="9">
    <source>
        <dbReference type="EMBL" id="MDT0351556.1"/>
    </source>
</evidence>
<proteinExistence type="inferred from homology"/>
<dbReference type="Pfam" id="PF08281">
    <property type="entry name" value="Sigma70_r4_2"/>
    <property type="match status" value="1"/>
</dbReference>
<feature type="region of interest" description="Disordered" evidence="6">
    <location>
        <begin position="188"/>
        <end position="208"/>
    </location>
</feature>
<evidence type="ECO:0000256" key="4">
    <source>
        <dbReference type="ARBA" id="ARBA00023125"/>
    </source>
</evidence>
<dbReference type="InterPro" id="IPR013249">
    <property type="entry name" value="RNA_pol_sigma70_r4_t2"/>
</dbReference>
<dbReference type="PANTHER" id="PTHR43133:SF58">
    <property type="entry name" value="ECF RNA POLYMERASE SIGMA FACTOR SIGD"/>
    <property type="match status" value="1"/>
</dbReference>
<dbReference type="InterPro" id="IPR039425">
    <property type="entry name" value="RNA_pol_sigma-70-like"/>
</dbReference>
<dbReference type="Pfam" id="PF04542">
    <property type="entry name" value="Sigma70_r2"/>
    <property type="match status" value="1"/>
</dbReference>
<keyword evidence="3" id="KW-0731">Sigma factor</keyword>
<dbReference type="InterPro" id="IPR013325">
    <property type="entry name" value="RNA_pol_sigma_r2"/>
</dbReference>
<dbReference type="NCBIfam" id="TIGR02937">
    <property type="entry name" value="sigma70-ECF"/>
    <property type="match status" value="1"/>
</dbReference>
<organism evidence="9 10">
    <name type="scientific">Pseudonocardia charpentierae</name>
    <dbReference type="NCBI Taxonomy" id="3075545"/>
    <lineage>
        <taxon>Bacteria</taxon>
        <taxon>Bacillati</taxon>
        <taxon>Actinomycetota</taxon>
        <taxon>Actinomycetes</taxon>
        <taxon>Pseudonocardiales</taxon>
        <taxon>Pseudonocardiaceae</taxon>
        <taxon>Pseudonocardia</taxon>
    </lineage>
</organism>
<dbReference type="InterPro" id="IPR036388">
    <property type="entry name" value="WH-like_DNA-bd_sf"/>
</dbReference>
<keyword evidence="4" id="KW-0238">DNA-binding</keyword>
<dbReference type="CDD" id="cd06171">
    <property type="entry name" value="Sigma70_r4"/>
    <property type="match status" value="1"/>
</dbReference>
<evidence type="ECO:0000256" key="1">
    <source>
        <dbReference type="ARBA" id="ARBA00010641"/>
    </source>
</evidence>
<dbReference type="NCBIfam" id="NF007230">
    <property type="entry name" value="PRK09648.1"/>
    <property type="match status" value="1"/>
</dbReference>
<evidence type="ECO:0000259" key="7">
    <source>
        <dbReference type="Pfam" id="PF04542"/>
    </source>
</evidence>
<dbReference type="RefSeq" id="WP_311557917.1">
    <property type="nucleotide sequence ID" value="NZ_JAVREJ010000013.1"/>
</dbReference>
<evidence type="ECO:0000313" key="10">
    <source>
        <dbReference type="Proteomes" id="UP001183202"/>
    </source>
</evidence>
<dbReference type="SUPFAM" id="SSF88659">
    <property type="entry name" value="Sigma3 and sigma4 domains of RNA polymerase sigma factors"/>
    <property type="match status" value="1"/>
</dbReference>
<name>A0ABU2NCS8_9PSEU</name>
<keyword evidence="5" id="KW-0804">Transcription</keyword>
<sequence>MGVSALPGGPASGWSEFGELYRADAPRLAAFAMALGAAGDRAAALAHETMVTLWRRWADLPGAPRTYARLLVVRAIRRSRPAAGAPVPLHIAEPTRHDAVLTGLARLPDGQGHVLVATLDDLPPEDIALVLQIAVADVQTAADAGAAALRNHLDGRQVQEAYDDLVAGIAGEMDVDAGLALVAAADSGRPTAVPSAPEPGPTTGRRPGAHVPDELVTAAQAGDRDAVARLLEVIRPLVARYCRGKLGTVDRSFLSADDVAQEVCLAVLTALPTYRVQGKPFLAFVYGIASHKVIDAHRAVSRGRSDPVADVPETAEVGAGPEQRALHGELSTQLRALLEELPEKQREILVLRIVVGLSAEETAEIVGASPGAVRVAQHRALGRLRKNVPPGLAPGTA</sequence>
<dbReference type="Gene3D" id="1.10.10.10">
    <property type="entry name" value="Winged helix-like DNA-binding domain superfamily/Winged helix DNA-binding domain"/>
    <property type="match status" value="1"/>
</dbReference>
<dbReference type="PANTHER" id="PTHR43133">
    <property type="entry name" value="RNA POLYMERASE ECF-TYPE SIGMA FACTO"/>
    <property type="match status" value="1"/>
</dbReference>
<evidence type="ECO:0000259" key="8">
    <source>
        <dbReference type="Pfam" id="PF08281"/>
    </source>
</evidence>
<gene>
    <name evidence="9" type="primary">shbA</name>
    <name evidence="9" type="ORF">RM445_18670</name>
</gene>
<feature type="domain" description="RNA polymerase sigma factor 70 region 4 type 2" evidence="8">
    <location>
        <begin position="333"/>
        <end position="384"/>
    </location>
</feature>
<evidence type="ECO:0000256" key="6">
    <source>
        <dbReference type="SAM" id="MobiDB-lite"/>
    </source>
</evidence>
<dbReference type="SUPFAM" id="SSF88946">
    <property type="entry name" value="Sigma2 domain of RNA polymerase sigma factors"/>
    <property type="match status" value="2"/>
</dbReference>
<protein>
    <submittedName>
        <fullName evidence="9">RNA polymerase sigma factor ShbA</fullName>
    </submittedName>
</protein>
<evidence type="ECO:0000256" key="5">
    <source>
        <dbReference type="ARBA" id="ARBA00023163"/>
    </source>
</evidence>